<dbReference type="GO" id="GO:0016747">
    <property type="term" value="F:acyltransferase activity, transferring groups other than amino-acyl groups"/>
    <property type="evidence" value="ECO:0007669"/>
    <property type="project" value="InterPro"/>
</dbReference>
<evidence type="ECO:0000256" key="1">
    <source>
        <dbReference type="PIRSR" id="PIRSR000443-1"/>
    </source>
</evidence>
<feature type="active site" evidence="1">
    <location>
        <position position="293"/>
    </location>
</feature>
<accession>A0A1I3UB27</accession>
<gene>
    <name evidence="3" type="ORF">SAMN04488079_101256</name>
</gene>
<protein>
    <submittedName>
        <fullName evidence="3">Homoserine O-acetyltransferase</fullName>
    </submittedName>
</protein>
<sequence length="348" mass="38795">MSANTYYSAEQHGDFEVYDLGDFVLEGGATLRNAELAYTTYGELNEQGDNAILFPVMFSGTHAAMAPYVGEGLALDPSQYFIVIPNQLGGGLSTSPHNYYGPYHARHFPELSIGDDVRAQHQLLESLGVKQLQMVTGWSMGAQQTYEWAVRYPDMVKRAAPIGGTAKTTSHCSLFVDVFCEALKSDPAWSKGDYDSSSEVQEGLRRMGHVFAMMGVSREFYNQNVWQEFGFSSYEDFLTGLWENWFLPMDPNNLLCMAKKWRQGDVSRHFDGNLTQALASITAKVSVVSFEKDMFITAADCKLEQQMISGSELISIPSLWGHFTMLGVNPDDFKLIDNTLKKILAQAV</sequence>
<dbReference type="PANTHER" id="PTHR32268:SF15">
    <property type="entry name" value="HOMOSERINE ACETYLTRANSFERASE FAMILY PROTEIN (AFU_ORTHOLOGUE AFUA_1G15350)"/>
    <property type="match status" value="1"/>
</dbReference>
<keyword evidence="4" id="KW-1185">Reference proteome</keyword>
<organism evidence="3 4">
    <name type="scientific">Methylophaga sulfidovorans</name>
    <dbReference type="NCBI Taxonomy" id="45496"/>
    <lineage>
        <taxon>Bacteria</taxon>
        <taxon>Pseudomonadati</taxon>
        <taxon>Pseudomonadota</taxon>
        <taxon>Gammaproteobacteria</taxon>
        <taxon>Thiotrichales</taxon>
        <taxon>Piscirickettsiaceae</taxon>
        <taxon>Methylophaga</taxon>
    </lineage>
</organism>
<name>A0A1I3UB27_9GAMM</name>
<dbReference type="Proteomes" id="UP000198924">
    <property type="component" value="Unassembled WGS sequence"/>
</dbReference>
<dbReference type="Gene3D" id="3.40.50.1820">
    <property type="entry name" value="alpha/beta hydrolase"/>
    <property type="match status" value="1"/>
</dbReference>
<dbReference type="InterPro" id="IPR029058">
    <property type="entry name" value="AB_hydrolase_fold"/>
</dbReference>
<keyword evidence="3" id="KW-0808">Transferase</keyword>
<feature type="domain" description="AB hydrolase-1" evidence="2">
    <location>
        <begin position="72"/>
        <end position="194"/>
    </location>
</feature>
<dbReference type="SUPFAM" id="SSF53474">
    <property type="entry name" value="alpha/beta-Hydrolases"/>
    <property type="match status" value="1"/>
</dbReference>
<dbReference type="Pfam" id="PF00561">
    <property type="entry name" value="Abhydrolase_1"/>
    <property type="match status" value="1"/>
</dbReference>
<dbReference type="RefSeq" id="WP_091711370.1">
    <property type="nucleotide sequence ID" value="NZ_FOSH01000001.1"/>
</dbReference>
<proteinExistence type="predicted"/>
<evidence type="ECO:0000259" key="2">
    <source>
        <dbReference type="Pfam" id="PF00561"/>
    </source>
</evidence>
<dbReference type="InterPro" id="IPR000073">
    <property type="entry name" value="AB_hydrolase_1"/>
</dbReference>
<reference evidence="4" key="1">
    <citation type="submission" date="2016-10" db="EMBL/GenBank/DDBJ databases">
        <authorList>
            <person name="Varghese N."/>
            <person name="Submissions S."/>
        </authorList>
    </citation>
    <scope>NUCLEOTIDE SEQUENCE [LARGE SCALE GENOMIC DNA]</scope>
    <source>
        <strain evidence="4">DSM 11578</strain>
    </source>
</reference>
<dbReference type="NCBIfam" id="NF005757">
    <property type="entry name" value="PRK07581.1"/>
    <property type="match status" value="1"/>
</dbReference>
<dbReference type="PIRSF" id="PIRSF000443">
    <property type="entry name" value="Homoser_Ac_trans"/>
    <property type="match status" value="1"/>
</dbReference>
<dbReference type="EMBL" id="FOSH01000001">
    <property type="protein sequence ID" value="SFJ80112.1"/>
    <property type="molecule type" value="Genomic_DNA"/>
</dbReference>
<dbReference type="PANTHER" id="PTHR32268">
    <property type="entry name" value="HOMOSERINE O-ACETYLTRANSFERASE"/>
    <property type="match status" value="1"/>
</dbReference>
<dbReference type="OrthoDB" id="9800754at2"/>
<evidence type="ECO:0000313" key="4">
    <source>
        <dbReference type="Proteomes" id="UP000198924"/>
    </source>
</evidence>
<evidence type="ECO:0000313" key="3">
    <source>
        <dbReference type="EMBL" id="SFJ80112.1"/>
    </source>
</evidence>
<feature type="active site" evidence="1">
    <location>
        <position position="322"/>
    </location>
</feature>
<feature type="active site" description="Nucleophile" evidence="1">
    <location>
        <position position="139"/>
    </location>
</feature>
<dbReference type="InterPro" id="IPR008220">
    <property type="entry name" value="HAT_MetX-like"/>
</dbReference>
<dbReference type="AlphaFoldDB" id="A0A1I3UB27"/>
<dbReference type="STRING" id="45496.SAMN04488079_101256"/>